<protein>
    <submittedName>
        <fullName evidence="2">Uncharacterized protein</fullName>
    </submittedName>
</protein>
<comment type="caution">
    <text evidence="2">The sequence shown here is derived from an EMBL/GenBank/DDBJ whole genome shotgun (WGS) entry which is preliminary data.</text>
</comment>
<gene>
    <name evidence="2" type="ORF">NDU88_000140</name>
</gene>
<keyword evidence="1" id="KW-0812">Transmembrane</keyword>
<keyword evidence="1" id="KW-0472">Membrane</keyword>
<evidence type="ECO:0000313" key="3">
    <source>
        <dbReference type="Proteomes" id="UP001066276"/>
    </source>
</evidence>
<accession>A0AAV7R7U6</accession>
<sequence>MRSPGNSINKRVPRGACPFVAAVKCREAGRGNPFPRQQYQEALPARGVSFYSHREVQGSWKGRSVPPATVSVLGVLYFLTVLMFGVGFSMDFERIVVRLVPASVC</sequence>
<name>A0AAV7R7U6_PLEWA</name>
<proteinExistence type="predicted"/>
<feature type="transmembrane region" description="Helical" evidence="1">
    <location>
        <begin position="68"/>
        <end position="88"/>
    </location>
</feature>
<dbReference type="EMBL" id="JANPWB010000009">
    <property type="protein sequence ID" value="KAJ1147259.1"/>
    <property type="molecule type" value="Genomic_DNA"/>
</dbReference>
<dbReference type="AlphaFoldDB" id="A0AAV7R7U6"/>
<keyword evidence="3" id="KW-1185">Reference proteome</keyword>
<evidence type="ECO:0000313" key="2">
    <source>
        <dbReference type="EMBL" id="KAJ1147259.1"/>
    </source>
</evidence>
<reference evidence="2" key="1">
    <citation type="journal article" date="2022" name="bioRxiv">
        <title>Sequencing and chromosome-scale assembly of the giantPleurodeles waltlgenome.</title>
        <authorList>
            <person name="Brown T."/>
            <person name="Elewa A."/>
            <person name="Iarovenko S."/>
            <person name="Subramanian E."/>
            <person name="Araus A.J."/>
            <person name="Petzold A."/>
            <person name="Susuki M."/>
            <person name="Suzuki K.-i.T."/>
            <person name="Hayashi T."/>
            <person name="Toyoda A."/>
            <person name="Oliveira C."/>
            <person name="Osipova E."/>
            <person name="Leigh N.D."/>
            <person name="Simon A."/>
            <person name="Yun M.H."/>
        </authorList>
    </citation>
    <scope>NUCLEOTIDE SEQUENCE</scope>
    <source>
        <strain evidence="2">20211129_DDA</strain>
        <tissue evidence="2">Liver</tissue>
    </source>
</reference>
<organism evidence="2 3">
    <name type="scientific">Pleurodeles waltl</name>
    <name type="common">Iberian ribbed newt</name>
    <dbReference type="NCBI Taxonomy" id="8319"/>
    <lineage>
        <taxon>Eukaryota</taxon>
        <taxon>Metazoa</taxon>
        <taxon>Chordata</taxon>
        <taxon>Craniata</taxon>
        <taxon>Vertebrata</taxon>
        <taxon>Euteleostomi</taxon>
        <taxon>Amphibia</taxon>
        <taxon>Batrachia</taxon>
        <taxon>Caudata</taxon>
        <taxon>Salamandroidea</taxon>
        <taxon>Salamandridae</taxon>
        <taxon>Pleurodelinae</taxon>
        <taxon>Pleurodeles</taxon>
    </lineage>
</organism>
<evidence type="ECO:0000256" key="1">
    <source>
        <dbReference type="SAM" id="Phobius"/>
    </source>
</evidence>
<keyword evidence="1" id="KW-1133">Transmembrane helix</keyword>
<dbReference type="Proteomes" id="UP001066276">
    <property type="component" value="Chromosome 5"/>
</dbReference>